<accession>A0A9X3XF35</accession>
<dbReference type="GO" id="GO:0005085">
    <property type="term" value="F:guanyl-nucleotide exchange factor activity"/>
    <property type="evidence" value="ECO:0007669"/>
    <property type="project" value="TreeGrafter"/>
</dbReference>
<dbReference type="Gene3D" id="2.130.10.30">
    <property type="entry name" value="Regulator of chromosome condensation 1/beta-lactamase-inhibitor protein II"/>
    <property type="match status" value="5"/>
</dbReference>
<sequence>MPPSVRGNTVATGPHFSCAIDGKGRIVCFGMTGLWWLDEQSATPQVISPDGVVFASLAATSRGLCALDEAGGRWCWGEGYFGEVNGQSSEVDMKKMDEGWQQISLTLSGGCGVRAADGALWCWGAVGFDEPQASPMTPTVQKSGPFLEVVLGSASSGSRGAAIQADGKLLTWVRQNQGIPGAYENLAPEGSWVDVATQWQNTCAIRSDGTLWCWGENDYGQCGLGHHAKVLAPTMVGSANDWKAIQMGHFSACGVRGDGDLYCWGWNRLGQLGVPVTPSTVVVHEPTLVLQGVPADGCDTEGTTSDFANNLAHFTGHACARRSADTVACWGDGARGQLGNDFTGKTPKLPTLIPGGEAFSGIAGANLLRKPDGSVWRLGRFAVQPQTSYASDSEDVDVFSQVPIPVASGVSEAGLPEGGDLCAIFDDGSLGCVEHSSSYDCNKEAAAVCEFAFVPVNNDKDWVRVASNPQYSTQVCALKADGSIWCKGSLSGDGTGAYSLSMVKVAGGHTWLDLSSTLDFACGVRADHSLWCWGSMDFKKIPAPAQIGLDTDWSDVSGRCARKQSGELFCWDQFGKGFSSIGSCASYSSGNDVVCFVKTDGSLWCDGDNTYGQVGIEGEPVPGNPVRVGQDSDWSVVSVGERSTCALKTGGGLWCWGVADGRTGRPASYSDVPVEVTLP</sequence>
<dbReference type="InterPro" id="IPR000408">
    <property type="entry name" value="Reg_chr_condens"/>
</dbReference>
<dbReference type="AlphaFoldDB" id="A0A9X3XF35"/>
<evidence type="ECO:0000313" key="2">
    <source>
        <dbReference type="Proteomes" id="UP001151081"/>
    </source>
</evidence>
<name>A0A9X3XF35_9BACT</name>
<reference evidence="1 2" key="1">
    <citation type="submission" date="2021-04" db="EMBL/GenBank/DDBJ databases">
        <title>Genome analysis of Polyangium sp.</title>
        <authorList>
            <person name="Li Y."/>
            <person name="Wang J."/>
        </authorList>
    </citation>
    <scope>NUCLEOTIDE SEQUENCE [LARGE SCALE GENOMIC DNA]</scope>
    <source>
        <strain evidence="1 2">SDU14</strain>
    </source>
</reference>
<dbReference type="GO" id="GO:0005737">
    <property type="term" value="C:cytoplasm"/>
    <property type="evidence" value="ECO:0007669"/>
    <property type="project" value="TreeGrafter"/>
</dbReference>
<proteinExistence type="predicted"/>
<dbReference type="InterPro" id="IPR051553">
    <property type="entry name" value="Ran_GTPase-activating"/>
</dbReference>
<dbReference type="RefSeq" id="WP_272422376.1">
    <property type="nucleotide sequence ID" value="NZ_JAGTJJ010000044.1"/>
</dbReference>
<dbReference type="PANTHER" id="PTHR45982:SF1">
    <property type="entry name" value="REGULATOR OF CHROMOSOME CONDENSATION"/>
    <property type="match status" value="1"/>
</dbReference>
<keyword evidence="2" id="KW-1185">Reference proteome</keyword>
<gene>
    <name evidence="1" type="ORF">KEG57_40725</name>
</gene>
<dbReference type="SUPFAM" id="SSF50985">
    <property type="entry name" value="RCC1/BLIP-II"/>
    <property type="match status" value="3"/>
</dbReference>
<dbReference type="PROSITE" id="PS50012">
    <property type="entry name" value="RCC1_3"/>
    <property type="match status" value="1"/>
</dbReference>
<protein>
    <recommendedName>
        <fullName evidence="3">BNR repeat domain protein</fullName>
    </recommendedName>
</protein>
<dbReference type="PANTHER" id="PTHR45982">
    <property type="entry name" value="REGULATOR OF CHROMOSOME CONDENSATION"/>
    <property type="match status" value="1"/>
</dbReference>
<evidence type="ECO:0008006" key="3">
    <source>
        <dbReference type="Google" id="ProtNLM"/>
    </source>
</evidence>
<dbReference type="Proteomes" id="UP001151081">
    <property type="component" value="Unassembled WGS sequence"/>
</dbReference>
<evidence type="ECO:0000313" key="1">
    <source>
        <dbReference type="EMBL" id="MDC3986866.1"/>
    </source>
</evidence>
<comment type="caution">
    <text evidence="1">The sequence shown here is derived from an EMBL/GenBank/DDBJ whole genome shotgun (WGS) entry which is preliminary data.</text>
</comment>
<dbReference type="InterPro" id="IPR009091">
    <property type="entry name" value="RCC1/BLIP-II"/>
</dbReference>
<organism evidence="1 2">
    <name type="scientific">Polyangium jinanense</name>
    <dbReference type="NCBI Taxonomy" id="2829994"/>
    <lineage>
        <taxon>Bacteria</taxon>
        <taxon>Pseudomonadati</taxon>
        <taxon>Myxococcota</taxon>
        <taxon>Polyangia</taxon>
        <taxon>Polyangiales</taxon>
        <taxon>Polyangiaceae</taxon>
        <taxon>Polyangium</taxon>
    </lineage>
</organism>
<dbReference type="EMBL" id="JAGTJJ010000044">
    <property type="protein sequence ID" value="MDC3986866.1"/>
    <property type="molecule type" value="Genomic_DNA"/>
</dbReference>
<dbReference type="Pfam" id="PF00415">
    <property type="entry name" value="RCC1"/>
    <property type="match status" value="2"/>
</dbReference>